<sequence>MRFLKMSGDSTNADHDLDCLLKWMMSLQADVTHVELDELTSGRAFIDALRVIDSNYFNDEWMDVFKDAIYEEREWRLRANVLRKILKSVLKYNEEICNSVISKNILPNVIVIARDGDKQEIIKFIRIIVAAAVNGAGRDRMIKNIFDLEKSVQHTLMLTIQGLEFEGDNSGELQTECKSTLLLKNNSASVTDLSLRCEKMEKQMKRLTAENDAYVQEIDKLKHQLSIVCKRNEDSENERQREIGELKIQIETLRDSLNKSETVRDQMAAEYDELLRQVQHSQMMKENSDNAEKMRKLVDEVDELRARVAEADALGDYVATLEKKLEGVGDLKVQIKALEELESNNLKLSMDFEEEQRKSHAYKLEAGVYKRQAQSLEQRLEGAIEKTLKLEMEKQSIADRLAVLDQEHDRTLWERNQLSSRVEELRQRLQADDNKMDVGFVAVGESSPHAEIDLDVETKIALAGGDAPMEIKHMLYKLKHENRILTESLTKEREQQKKCFDQANEEKCRLQSIIGDLEGKLSSLLIACAVNDEDNSEKSSCENVDPQPDVEEVCRLKGKISRLYQCVVDKEREIVNLKTAHAETLEKARQVIFHLDVAVKMNADDSNYTVADVEAMKARLVQNEATIEDLKEENNRQQIMFEQEERLITTAFYELAWQMHRKASEDRLAACLSDPVTFLAEQRKIMNILPKKRWHVRTKDNVAKVRRDIAQAEVEEMQRLARVQLAEQEARTRFLISKVEHPISKGRNNVVDQSDDGGHVNLFADFEFQQSTNFGLNREAEQEKRALKEKEERRIGLLKYLGEGSSEYTKKLAWWQQAPDRCWTNLAEVQHDGGDGHSSLDVVDLKRDQVNNNEMKKKMKLSIEELRRKRLNREREERLKAEKLQQKHGNYLHKEDEGDVDGQKTKSTSDDNIKPKYSNQFNPRIEMKKEVLETNLENTAKYEQLLIRLREFNVGEALLMEEPLLTDIFKNVSKILLKEESLLELELPLVICGDIHGNFYQLLRIFNRIGWPPKVRYLFLGDYIDRGYRNLEVIALLFTLKILYPEAVFLLRGNHEASPVNRNYGFKQEVRNRGFSTLFWLTAQVTFNCLPLAAVIASKIFCAHGGISPFLKDFDQIRNFQRPLNVPSDGLIADLLWADPSNDTENFTPNEIRNTSIIYGQNAVTQFCKDFSMDLIIRAHECVEEGFAYFADGKLITIFSCPNYNGNNNGAALTIDEECKIEITAFCSISSSSSRKEHFNSITWNKFEVKIMRPENALAASMFYDDREARKYTSNSHMMQIQSEMAERALELLALPEDESSFLLDIGCGSGLAGEILTEREHIWVGLDISQPMLNVAKERDVEGALILGDMGNGLPFRPGSFDGAISVSALQWLCYAEEKRQNPVKRLHRFFLSLYACLSRGSRAALQFYPDHPSQVELIMQQAMIAGFTGGVVVDYPESTRAKKIYLVLFTGGSCRLPVALTNECPQQNRVHYAKRSEIAQRNQSKKPLKKSKEWIMKKKVHARRLGNYKGFEVYRPKKKRTFLIEQFIELNNEFSLT</sequence>
<dbReference type="InterPro" id="IPR008636">
    <property type="entry name" value="Hook_C"/>
</dbReference>
<dbReference type="Proteomes" id="UP000054805">
    <property type="component" value="Unassembled WGS sequence"/>
</dbReference>
<comment type="similarity">
    <text evidence="12">Belongs to the PPP phosphatase family.</text>
</comment>
<keyword evidence="13" id="KW-0175">Coiled coil</keyword>
<dbReference type="InterPro" id="IPR043936">
    <property type="entry name" value="HOOK_N"/>
</dbReference>
<evidence type="ECO:0000256" key="2">
    <source>
        <dbReference type="ARBA" id="ARBA00004496"/>
    </source>
</evidence>
<keyword evidence="6 16" id="KW-0808">Transferase</keyword>
<dbReference type="PANTHER" id="PTHR12734">
    <property type="entry name" value="METHYLTRANSFERASE-RELATED"/>
    <property type="match status" value="1"/>
</dbReference>
<evidence type="ECO:0000256" key="14">
    <source>
        <dbReference type="SAM" id="MobiDB-lite"/>
    </source>
</evidence>
<evidence type="ECO:0000256" key="12">
    <source>
        <dbReference type="RuleBase" id="RU004273"/>
    </source>
</evidence>
<dbReference type="InterPro" id="IPR006186">
    <property type="entry name" value="Ser/Thr-sp_prot-phosphatase"/>
</dbReference>
<feature type="coiled-coil region" evidence="13">
    <location>
        <begin position="190"/>
        <end position="314"/>
    </location>
</feature>
<dbReference type="GO" id="GO:0031122">
    <property type="term" value="P:cytoplasmic microtubule organization"/>
    <property type="evidence" value="ECO:0007669"/>
    <property type="project" value="InterPro"/>
</dbReference>
<dbReference type="Gene3D" id="3.60.21.10">
    <property type="match status" value="1"/>
</dbReference>
<dbReference type="GO" id="GO:0004722">
    <property type="term" value="F:protein serine/threonine phosphatase activity"/>
    <property type="evidence" value="ECO:0007669"/>
    <property type="project" value="UniProtKB-EC"/>
</dbReference>
<dbReference type="InterPro" id="IPR004843">
    <property type="entry name" value="Calcineurin-like_PHP"/>
</dbReference>
<keyword evidence="4" id="KW-0963">Cytoplasm</keyword>
<dbReference type="InterPro" id="IPR019339">
    <property type="entry name" value="CIR_N_dom"/>
</dbReference>
<dbReference type="PRINTS" id="PR00114">
    <property type="entry name" value="STPHPHTASE"/>
</dbReference>
<dbReference type="SMART" id="SM01083">
    <property type="entry name" value="Cir_N"/>
    <property type="match status" value="1"/>
</dbReference>
<protein>
    <recommendedName>
        <fullName evidence="12">Serine/threonine-protein phosphatase</fullName>
        <ecNumber evidence="12">3.1.3.16</ecNumber>
    </recommendedName>
</protein>
<dbReference type="InterPro" id="IPR029063">
    <property type="entry name" value="SAM-dependent_MTases_sf"/>
</dbReference>
<keyword evidence="8" id="KW-0539">Nucleus</keyword>
<dbReference type="EC" id="3.1.3.16" evidence="12"/>
<dbReference type="Pfam" id="PF08241">
    <property type="entry name" value="Methyltransf_11"/>
    <property type="match status" value="1"/>
</dbReference>
<gene>
    <name evidence="16" type="primary">hook3</name>
    <name evidence="16" type="ORF">T4B_6356</name>
</gene>
<evidence type="ECO:0000256" key="4">
    <source>
        <dbReference type="ARBA" id="ARBA00022490"/>
    </source>
</evidence>
<organism evidence="16 17">
    <name type="scientific">Trichinella pseudospiralis</name>
    <name type="common">Parasitic roundworm</name>
    <dbReference type="NCBI Taxonomy" id="6337"/>
    <lineage>
        <taxon>Eukaryota</taxon>
        <taxon>Metazoa</taxon>
        <taxon>Ecdysozoa</taxon>
        <taxon>Nematoda</taxon>
        <taxon>Enoplea</taxon>
        <taxon>Dorylaimia</taxon>
        <taxon>Trichinellida</taxon>
        <taxon>Trichinellidae</taxon>
        <taxon>Trichinella</taxon>
    </lineage>
</organism>
<evidence type="ECO:0000256" key="13">
    <source>
        <dbReference type="SAM" id="Coils"/>
    </source>
</evidence>
<name>A0A0V1HV25_TRIPS</name>
<dbReference type="InterPro" id="IPR013216">
    <property type="entry name" value="Methyltransf_11"/>
</dbReference>
<comment type="caution">
    <text evidence="16">The sequence shown here is derived from an EMBL/GenBank/DDBJ whole genome shotgun (WGS) entry which is preliminary data.</text>
</comment>
<comment type="function">
    <text evidence="10">S-adenosyl-L-methionine-dependent methyltransferase that specifically methylates the N(7) position of a guanine in 18S rRNA. Requires the methyltransferase adapter protein TRM112 for full rRNA methyltransferase activity. Involved in the pre-rRNA processing steps leading to small-subunit rRNA production independently of its RNA-modifying catalytic activity. Important for biogenesis end export of the 40S ribosomal subunit independent on its methyltransferase activity. Locus-specific steroid receptor coactivator. Potentiates transactivation by glucocorticoid (NR3C1), mineralocorticoid (NR3C2), androgen (AR) and progesterone (PGR) receptors. Required for the maintenance of open chromatin at the TSC22D3/GILZ locus to facilitate NR3C1 loading on the response elements. Required for maintenance of dimethylation on histone H3 'Lys-79' (H3K79me2), although direct histone methyltransferase activity is not observed in vitro.</text>
</comment>
<evidence type="ECO:0000256" key="9">
    <source>
        <dbReference type="ARBA" id="ARBA00050374"/>
    </source>
</evidence>
<keyword evidence="17" id="KW-1185">Reference proteome</keyword>
<dbReference type="GO" id="GO:0070476">
    <property type="term" value="P:rRNA (guanine-N7)-methylation"/>
    <property type="evidence" value="ECO:0007669"/>
    <property type="project" value="InterPro"/>
</dbReference>
<comment type="catalytic activity">
    <reaction evidence="12">
        <text>O-phospho-L-threonyl-[protein] + H2O = L-threonyl-[protein] + phosphate</text>
        <dbReference type="Rhea" id="RHEA:47004"/>
        <dbReference type="Rhea" id="RHEA-COMP:11060"/>
        <dbReference type="Rhea" id="RHEA-COMP:11605"/>
        <dbReference type="ChEBI" id="CHEBI:15377"/>
        <dbReference type="ChEBI" id="CHEBI:30013"/>
        <dbReference type="ChEBI" id="CHEBI:43474"/>
        <dbReference type="ChEBI" id="CHEBI:61977"/>
        <dbReference type="EC" id="3.1.3.16"/>
    </reaction>
</comment>
<comment type="subunit">
    <text evidence="11">Heterodimer with TRMT112; this heterodimerization is necessary for the metabolic stability and activity of the catalytic subunit BUD23. Interacts with GRIP1.</text>
</comment>
<dbReference type="Pfam" id="PF05622">
    <property type="entry name" value="HOOK"/>
    <property type="match status" value="2"/>
</dbReference>
<keyword evidence="7" id="KW-0949">S-adenosyl-L-methionine</keyword>
<evidence type="ECO:0000313" key="16">
    <source>
        <dbReference type="EMBL" id="KRZ14039.1"/>
    </source>
</evidence>
<dbReference type="SUPFAM" id="SSF116907">
    <property type="entry name" value="Hook domain"/>
    <property type="match status" value="1"/>
</dbReference>
<dbReference type="Pfam" id="PF19047">
    <property type="entry name" value="HOOK_N"/>
    <property type="match status" value="1"/>
</dbReference>
<feature type="region of interest" description="Disordered" evidence="14">
    <location>
        <begin position="880"/>
        <end position="918"/>
    </location>
</feature>
<dbReference type="InterPro" id="IPR039769">
    <property type="entry name" value="Bud23-like"/>
</dbReference>
<dbReference type="Pfam" id="PF12589">
    <property type="entry name" value="WBS_methylT"/>
    <property type="match status" value="1"/>
</dbReference>
<dbReference type="InterPro" id="IPR029052">
    <property type="entry name" value="Metallo-depent_PP-like"/>
</dbReference>
<evidence type="ECO:0000259" key="15">
    <source>
        <dbReference type="PROSITE" id="PS00125"/>
    </source>
</evidence>
<comment type="subcellular location">
    <subcellularLocation>
        <location evidence="2">Cytoplasm</location>
    </subcellularLocation>
    <subcellularLocation>
        <location evidence="1">Nucleus</location>
    </subcellularLocation>
</comment>
<dbReference type="GO" id="GO:0005730">
    <property type="term" value="C:nucleolus"/>
    <property type="evidence" value="ECO:0007669"/>
    <property type="project" value="TreeGrafter"/>
</dbReference>
<evidence type="ECO:0000256" key="8">
    <source>
        <dbReference type="ARBA" id="ARBA00023242"/>
    </source>
</evidence>
<dbReference type="FunFam" id="3.40.50.150:FF:000017">
    <property type="entry name" value="probable 18S rRNA (Guanine-N(7))-methyltransferase"/>
    <property type="match status" value="1"/>
</dbReference>
<comment type="catalytic activity">
    <reaction evidence="9">
        <text>a guanosine in 18S rRNA + S-adenosyl-L-methionine = an N(7)-methylguanosine in 18S rRNA + S-adenosyl-L-homocysteine</text>
        <dbReference type="Rhea" id="RHEA:54584"/>
        <dbReference type="Rhea" id="RHEA-COMP:13937"/>
        <dbReference type="Rhea" id="RHEA-COMP:13938"/>
        <dbReference type="ChEBI" id="CHEBI:57856"/>
        <dbReference type="ChEBI" id="CHEBI:59789"/>
        <dbReference type="ChEBI" id="CHEBI:74269"/>
        <dbReference type="ChEBI" id="CHEBI:74480"/>
    </reaction>
</comment>
<feature type="coiled-coil region" evidence="13">
    <location>
        <begin position="338"/>
        <end position="435"/>
    </location>
</feature>
<reference evidence="16 17" key="1">
    <citation type="submission" date="2015-01" db="EMBL/GenBank/DDBJ databases">
        <title>Evolution of Trichinella species and genotypes.</title>
        <authorList>
            <person name="Korhonen P.K."/>
            <person name="Edoardo P."/>
            <person name="Giuseppe L.R."/>
            <person name="Gasser R.B."/>
        </authorList>
    </citation>
    <scope>NUCLEOTIDE SEQUENCE [LARGE SCALE GENOMIC DNA]</scope>
    <source>
        <strain evidence="16">ISS588</strain>
    </source>
</reference>
<dbReference type="Pfam" id="PF00149">
    <property type="entry name" value="Metallophos"/>
    <property type="match status" value="1"/>
</dbReference>
<evidence type="ECO:0000256" key="6">
    <source>
        <dbReference type="ARBA" id="ARBA00022679"/>
    </source>
</evidence>
<dbReference type="EMBL" id="JYDS01000324">
    <property type="protein sequence ID" value="KRZ14039.1"/>
    <property type="molecule type" value="Genomic_DNA"/>
</dbReference>
<evidence type="ECO:0000313" key="17">
    <source>
        <dbReference type="Proteomes" id="UP000054805"/>
    </source>
</evidence>
<dbReference type="CDD" id="cd02440">
    <property type="entry name" value="AdoMet_MTases"/>
    <property type="match status" value="1"/>
</dbReference>
<dbReference type="GO" id="GO:0016435">
    <property type="term" value="F:rRNA (guanine) methyltransferase activity"/>
    <property type="evidence" value="ECO:0007669"/>
    <property type="project" value="InterPro"/>
</dbReference>
<dbReference type="InterPro" id="IPR036872">
    <property type="entry name" value="CH_dom_sf"/>
</dbReference>
<comment type="similarity">
    <text evidence="3">Belongs to the class I-like SAM-binding methyltransferase superfamily. BUD23/WBSCR22 family.</text>
</comment>
<dbReference type="GO" id="GO:0030705">
    <property type="term" value="P:cytoskeleton-dependent intracellular transport"/>
    <property type="evidence" value="ECO:0007669"/>
    <property type="project" value="InterPro"/>
</dbReference>
<evidence type="ECO:0000256" key="1">
    <source>
        <dbReference type="ARBA" id="ARBA00004123"/>
    </source>
</evidence>
<feature type="domain" description="Serine/threonine specific protein phosphatases" evidence="15">
    <location>
        <begin position="1051"/>
        <end position="1056"/>
    </location>
</feature>
<dbReference type="Gene3D" id="3.40.50.150">
    <property type="entry name" value="Vaccinia Virus protein VP39"/>
    <property type="match status" value="1"/>
</dbReference>
<keyword evidence="12" id="KW-0378">Hydrolase</keyword>
<dbReference type="PROSITE" id="PS00125">
    <property type="entry name" value="SER_THR_PHOSPHATASE"/>
    <property type="match status" value="1"/>
</dbReference>
<dbReference type="SUPFAM" id="SSF56300">
    <property type="entry name" value="Metallo-dependent phosphatases"/>
    <property type="match status" value="1"/>
</dbReference>
<feature type="coiled-coil region" evidence="13">
    <location>
        <begin position="613"/>
        <end position="647"/>
    </location>
</feature>
<evidence type="ECO:0000256" key="5">
    <source>
        <dbReference type="ARBA" id="ARBA00022603"/>
    </source>
</evidence>
<dbReference type="PANTHER" id="PTHR12734:SF0">
    <property type="entry name" value="18S RRNA (GUANINE-N(7))-METHYLTRANSFERASE-RELATED"/>
    <property type="match status" value="1"/>
</dbReference>
<accession>A0A0V1HV25</accession>
<evidence type="ECO:0000256" key="7">
    <source>
        <dbReference type="ARBA" id="ARBA00022691"/>
    </source>
</evidence>
<dbReference type="SMART" id="SM00156">
    <property type="entry name" value="PP2Ac"/>
    <property type="match status" value="1"/>
</dbReference>
<dbReference type="SUPFAM" id="SSF53335">
    <property type="entry name" value="S-adenosyl-L-methionine-dependent methyltransferases"/>
    <property type="match status" value="1"/>
</dbReference>
<evidence type="ECO:0000256" key="11">
    <source>
        <dbReference type="ARBA" id="ARBA00064164"/>
    </source>
</evidence>
<evidence type="ECO:0000256" key="10">
    <source>
        <dbReference type="ARBA" id="ARBA00059355"/>
    </source>
</evidence>
<dbReference type="InterPro" id="IPR022238">
    <property type="entry name" value="Bud23_C"/>
</dbReference>
<evidence type="ECO:0000256" key="3">
    <source>
        <dbReference type="ARBA" id="ARBA00005547"/>
    </source>
</evidence>
<dbReference type="GO" id="GO:0008017">
    <property type="term" value="F:microtubule binding"/>
    <property type="evidence" value="ECO:0007669"/>
    <property type="project" value="InterPro"/>
</dbReference>
<dbReference type="Gene3D" id="1.10.418.10">
    <property type="entry name" value="Calponin-like domain"/>
    <property type="match status" value="1"/>
</dbReference>
<feature type="compositionally biased region" description="Basic and acidic residues" evidence="14">
    <location>
        <begin position="892"/>
        <end position="914"/>
    </location>
</feature>
<dbReference type="GO" id="GO:0005737">
    <property type="term" value="C:cytoplasm"/>
    <property type="evidence" value="ECO:0007669"/>
    <property type="project" value="UniProtKB-SubCell"/>
</dbReference>
<proteinExistence type="inferred from homology"/>
<dbReference type="CDD" id="cd22211">
    <property type="entry name" value="HkD_SF"/>
    <property type="match status" value="1"/>
</dbReference>
<keyword evidence="5 16" id="KW-0489">Methyltransferase</keyword>